<feature type="signal peptide" evidence="1">
    <location>
        <begin position="1"/>
        <end position="18"/>
    </location>
</feature>
<dbReference type="AlphaFoldDB" id="A0A2Z7ADL2"/>
<accession>A0A2Z7ADL2</accession>
<dbReference type="EMBL" id="KV018467">
    <property type="protein sequence ID" value="KZV17045.1"/>
    <property type="molecule type" value="Genomic_DNA"/>
</dbReference>
<keyword evidence="1" id="KW-0732">Signal</keyword>
<sequence>MSWMFCADLILRADLSRAAQVVSGSVPKQCLKDGFSFQIGSELLCVAEATGGGHLW</sequence>
<evidence type="ECO:0000313" key="3">
    <source>
        <dbReference type="Proteomes" id="UP000250235"/>
    </source>
</evidence>
<feature type="chain" id="PRO_5016310353" evidence="1">
    <location>
        <begin position="19"/>
        <end position="56"/>
    </location>
</feature>
<evidence type="ECO:0000256" key="1">
    <source>
        <dbReference type="SAM" id="SignalP"/>
    </source>
</evidence>
<reference evidence="2 3" key="1">
    <citation type="journal article" date="2015" name="Proc. Natl. Acad. Sci. U.S.A.">
        <title>The resurrection genome of Boea hygrometrica: A blueprint for survival of dehydration.</title>
        <authorList>
            <person name="Xiao L."/>
            <person name="Yang G."/>
            <person name="Zhang L."/>
            <person name="Yang X."/>
            <person name="Zhao S."/>
            <person name="Ji Z."/>
            <person name="Zhou Q."/>
            <person name="Hu M."/>
            <person name="Wang Y."/>
            <person name="Chen M."/>
            <person name="Xu Y."/>
            <person name="Jin H."/>
            <person name="Xiao X."/>
            <person name="Hu G."/>
            <person name="Bao F."/>
            <person name="Hu Y."/>
            <person name="Wan P."/>
            <person name="Li L."/>
            <person name="Deng X."/>
            <person name="Kuang T."/>
            <person name="Xiang C."/>
            <person name="Zhu J.K."/>
            <person name="Oliver M.J."/>
            <person name="He Y."/>
        </authorList>
    </citation>
    <scope>NUCLEOTIDE SEQUENCE [LARGE SCALE GENOMIC DNA]</scope>
    <source>
        <strain evidence="3">cv. XS01</strain>
    </source>
</reference>
<organism evidence="2 3">
    <name type="scientific">Dorcoceras hygrometricum</name>
    <dbReference type="NCBI Taxonomy" id="472368"/>
    <lineage>
        <taxon>Eukaryota</taxon>
        <taxon>Viridiplantae</taxon>
        <taxon>Streptophyta</taxon>
        <taxon>Embryophyta</taxon>
        <taxon>Tracheophyta</taxon>
        <taxon>Spermatophyta</taxon>
        <taxon>Magnoliopsida</taxon>
        <taxon>eudicotyledons</taxon>
        <taxon>Gunneridae</taxon>
        <taxon>Pentapetalae</taxon>
        <taxon>asterids</taxon>
        <taxon>lamiids</taxon>
        <taxon>Lamiales</taxon>
        <taxon>Gesneriaceae</taxon>
        <taxon>Didymocarpoideae</taxon>
        <taxon>Trichosporeae</taxon>
        <taxon>Loxocarpinae</taxon>
        <taxon>Dorcoceras</taxon>
    </lineage>
</organism>
<dbReference type="Proteomes" id="UP000250235">
    <property type="component" value="Unassembled WGS sequence"/>
</dbReference>
<name>A0A2Z7ADL2_9LAMI</name>
<gene>
    <name evidence="2" type="ORF">F511_34295</name>
</gene>
<proteinExistence type="predicted"/>
<keyword evidence="3" id="KW-1185">Reference proteome</keyword>
<protein>
    <submittedName>
        <fullName evidence="2">Uncharacterized protein</fullName>
    </submittedName>
</protein>
<evidence type="ECO:0000313" key="2">
    <source>
        <dbReference type="EMBL" id="KZV17045.1"/>
    </source>
</evidence>